<dbReference type="Gene3D" id="1.20.58.430">
    <property type="entry name" value="Type IV secretion system, VirB5-domain"/>
    <property type="match status" value="1"/>
</dbReference>
<organism evidence="2 3">
    <name type="scientific">Roseinatronobacter monicus</name>
    <dbReference type="NCBI Taxonomy" id="393481"/>
    <lineage>
        <taxon>Bacteria</taxon>
        <taxon>Pseudomonadati</taxon>
        <taxon>Pseudomonadota</taxon>
        <taxon>Alphaproteobacteria</taxon>
        <taxon>Rhodobacterales</taxon>
        <taxon>Paracoccaceae</taxon>
        <taxon>Roseinatronobacter</taxon>
    </lineage>
</organism>
<evidence type="ECO:0000313" key="2">
    <source>
        <dbReference type="EMBL" id="TQM90139.1"/>
    </source>
</evidence>
<dbReference type="SUPFAM" id="SSF101082">
    <property type="entry name" value="Typo IV secretion system protein TraC"/>
    <property type="match status" value="1"/>
</dbReference>
<dbReference type="OrthoDB" id="8100773at2"/>
<gene>
    <name evidence="2" type="ORF">BD293_4064</name>
</gene>
<dbReference type="Pfam" id="PF07996">
    <property type="entry name" value="T4SS"/>
    <property type="match status" value="1"/>
</dbReference>
<evidence type="ECO:0000313" key="3">
    <source>
        <dbReference type="Proteomes" id="UP000320582"/>
    </source>
</evidence>
<keyword evidence="3" id="KW-1185">Reference proteome</keyword>
<comment type="caution">
    <text evidence="2">The sequence shown here is derived from an EMBL/GenBank/DDBJ whole genome shotgun (WGS) entry which is preliminary data.</text>
</comment>
<name>A0A543K4Z0_9RHOB</name>
<dbReference type="Proteomes" id="UP000320582">
    <property type="component" value="Unassembled WGS sequence"/>
</dbReference>
<dbReference type="EMBL" id="VFPT01000003">
    <property type="protein sequence ID" value="TQM90139.1"/>
    <property type="molecule type" value="Genomic_DNA"/>
</dbReference>
<sequence>MRPAYMSSLIAARPRTAMTARARTSRFAVAAVLGLALAPLTALAPTAVLAQGVPTFDAQSLTNQIRQLQHMLNDLGIQTDQLDALLEQVNLLGDQLSQLQDIYGILTSQNPMSLLMGGDLDCLLQQDFASLTGVVSSLSQGDFIGALSAGCGDMAASVEQVLTSTGLSPAIVQQLSQSDVTGARRLGQQASAAAMSSAAAQSAHERSNTSVRRIEIMVGEIGNTQGIKESVDHNTLVTAEIGIILLQMLELQAAQTMADGVAGVATAAQQAEEQAFSDLTMPPLQVQP</sequence>
<dbReference type="RefSeq" id="WP_142085249.1">
    <property type="nucleotide sequence ID" value="NZ_VFPT01000003.1"/>
</dbReference>
<dbReference type="InterPro" id="IPR023220">
    <property type="entry name" value="T4SS_VirB5-domain"/>
</dbReference>
<feature type="coiled-coil region" evidence="1">
    <location>
        <begin position="58"/>
        <end position="102"/>
    </location>
</feature>
<keyword evidence="1" id="KW-0175">Coiled coil</keyword>
<dbReference type="InterPro" id="IPR014158">
    <property type="entry name" value="T4SS_VirB5"/>
</dbReference>
<dbReference type="AlphaFoldDB" id="A0A543K4Z0"/>
<evidence type="ECO:0000256" key="1">
    <source>
        <dbReference type="SAM" id="Coils"/>
    </source>
</evidence>
<protein>
    <submittedName>
        <fullName evidence="2">Type IV secretion system protein VirB5</fullName>
    </submittedName>
</protein>
<proteinExistence type="predicted"/>
<reference evidence="2 3" key="1">
    <citation type="submission" date="2019-06" db="EMBL/GenBank/DDBJ databases">
        <title>Genomic Encyclopedia of Archaeal and Bacterial Type Strains, Phase II (KMG-II): from individual species to whole genera.</title>
        <authorList>
            <person name="Goeker M."/>
        </authorList>
    </citation>
    <scope>NUCLEOTIDE SEQUENCE [LARGE SCALE GENOMIC DNA]</scope>
    <source>
        <strain evidence="2 3">DSM 18423</strain>
    </source>
</reference>
<accession>A0A543K4Z0</accession>